<evidence type="ECO:0000313" key="1">
    <source>
        <dbReference type="EMBL" id="CAI2374219.1"/>
    </source>
</evidence>
<sequence length="164" mass="18923">MLKRNSFDSQENLSEEFLAENASAKQVKVSTRLDGNMKNSSFHKSKYCKPSQNELTRLIDRPAKAKCWSLSIPEDEYSEFLKREKSLLKNTSGSMIKNELNSLDRGSPIKQEISFLLRRCVEARQKKMLLSKEKLSPKNISKESLQEEFKDVNHLRLFTFGEGS</sequence>
<comment type="caution">
    <text evidence="1">The sequence shown here is derived from an EMBL/GenBank/DDBJ whole genome shotgun (WGS) entry which is preliminary data.</text>
</comment>
<organism evidence="1 2">
    <name type="scientific">Euplotes crassus</name>
    <dbReference type="NCBI Taxonomy" id="5936"/>
    <lineage>
        <taxon>Eukaryota</taxon>
        <taxon>Sar</taxon>
        <taxon>Alveolata</taxon>
        <taxon>Ciliophora</taxon>
        <taxon>Intramacronucleata</taxon>
        <taxon>Spirotrichea</taxon>
        <taxon>Hypotrichia</taxon>
        <taxon>Euplotida</taxon>
        <taxon>Euplotidae</taxon>
        <taxon>Moneuplotes</taxon>
    </lineage>
</organism>
<reference evidence="1" key="1">
    <citation type="submission" date="2023-07" db="EMBL/GenBank/DDBJ databases">
        <authorList>
            <consortium name="AG Swart"/>
            <person name="Singh M."/>
            <person name="Singh A."/>
            <person name="Seah K."/>
            <person name="Emmerich C."/>
        </authorList>
    </citation>
    <scope>NUCLEOTIDE SEQUENCE</scope>
    <source>
        <strain evidence="1">DP1</strain>
    </source>
</reference>
<keyword evidence="2" id="KW-1185">Reference proteome</keyword>
<proteinExistence type="predicted"/>
<accession>A0AAD1XK84</accession>
<dbReference type="AlphaFoldDB" id="A0AAD1XK84"/>
<protein>
    <submittedName>
        <fullName evidence="1">Uncharacterized protein</fullName>
    </submittedName>
</protein>
<dbReference type="EMBL" id="CAMPGE010015605">
    <property type="protein sequence ID" value="CAI2374219.1"/>
    <property type="molecule type" value="Genomic_DNA"/>
</dbReference>
<gene>
    <name evidence="1" type="ORF">ECRASSUSDP1_LOCUS15571</name>
</gene>
<dbReference type="Proteomes" id="UP001295684">
    <property type="component" value="Unassembled WGS sequence"/>
</dbReference>
<name>A0AAD1XK84_EUPCR</name>
<evidence type="ECO:0000313" key="2">
    <source>
        <dbReference type="Proteomes" id="UP001295684"/>
    </source>
</evidence>